<feature type="transmembrane region" description="Helical" evidence="13">
    <location>
        <begin position="396"/>
        <end position="416"/>
    </location>
</feature>
<feature type="domain" description="G-protein coupled receptors family 1 profile" evidence="14">
    <location>
        <begin position="1132"/>
        <end position="1383"/>
    </location>
</feature>
<protein>
    <submittedName>
        <fullName evidence="15">Olfactory receptor 52N2</fullName>
    </submittedName>
</protein>
<name>A0A8J6AS76_GALPY</name>
<feature type="transmembrane region" description="Helical" evidence="13">
    <location>
        <begin position="1363"/>
        <end position="1385"/>
    </location>
</feature>
<evidence type="ECO:0000256" key="2">
    <source>
        <dbReference type="ARBA" id="ARBA00003929"/>
    </source>
</evidence>
<dbReference type="SUPFAM" id="SSF81321">
    <property type="entry name" value="Family A G protein-coupled receptor-like"/>
    <property type="match status" value="6"/>
</dbReference>
<keyword evidence="9 13" id="KW-0472">Membrane</keyword>
<dbReference type="InterPro" id="IPR017452">
    <property type="entry name" value="GPCR_Rhodpsn_7TM"/>
</dbReference>
<feature type="transmembrane region" description="Helical" evidence="13">
    <location>
        <begin position="1189"/>
        <end position="1211"/>
    </location>
</feature>
<dbReference type="EMBL" id="JAGFMF010011429">
    <property type="protein sequence ID" value="KAG8522882.1"/>
    <property type="molecule type" value="Genomic_DNA"/>
</dbReference>
<feature type="transmembrane region" description="Helical" evidence="13">
    <location>
        <begin position="1613"/>
        <end position="1637"/>
    </location>
</feature>
<evidence type="ECO:0000256" key="4">
    <source>
        <dbReference type="ARBA" id="ARBA00022606"/>
    </source>
</evidence>
<feature type="transmembrane region" description="Helical" evidence="13">
    <location>
        <begin position="253"/>
        <end position="273"/>
    </location>
</feature>
<dbReference type="GO" id="GO:0004984">
    <property type="term" value="F:olfactory receptor activity"/>
    <property type="evidence" value="ECO:0007669"/>
    <property type="project" value="InterPro"/>
</dbReference>
<feature type="transmembrane region" description="Helical" evidence="13">
    <location>
        <begin position="1093"/>
        <end position="1111"/>
    </location>
</feature>
<evidence type="ECO:0000256" key="12">
    <source>
        <dbReference type="RuleBase" id="RU000688"/>
    </source>
</evidence>
<feature type="transmembrane region" description="Helical" evidence="13">
    <location>
        <begin position="219"/>
        <end position="241"/>
    </location>
</feature>
<dbReference type="PROSITE" id="PS50262">
    <property type="entry name" value="G_PROTEIN_RECEP_F1_2"/>
    <property type="match status" value="5"/>
</dbReference>
<feature type="domain" description="G-protein coupled receptors family 1 profile" evidence="14">
    <location>
        <begin position="1453"/>
        <end position="1704"/>
    </location>
</feature>
<comment type="subcellular location">
    <subcellularLocation>
        <location evidence="3">Membrane</location>
        <topology evidence="3">Multi-pass membrane protein</topology>
    </subcellularLocation>
</comment>
<dbReference type="PANTHER" id="PTHR26450">
    <property type="entry name" value="OLFACTORY RECEPTOR 56B1-RELATED"/>
    <property type="match status" value="1"/>
</dbReference>
<keyword evidence="5 12" id="KW-0812">Transmembrane</keyword>
<dbReference type="FunFam" id="1.20.1070.10:FF:000002">
    <property type="entry name" value="Olfactory receptor"/>
    <property type="match status" value="2"/>
</dbReference>
<keyword evidence="8 12" id="KW-0297">G-protein coupled receptor</keyword>
<feature type="transmembrane region" description="Helical" evidence="13">
    <location>
        <begin position="6"/>
        <end position="29"/>
    </location>
</feature>
<feature type="transmembrane region" description="Helical" evidence="13">
    <location>
        <begin position="664"/>
        <end position="693"/>
    </location>
</feature>
<feature type="transmembrane region" description="Helical" evidence="13">
    <location>
        <begin position="876"/>
        <end position="897"/>
    </location>
</feature>
<evidence type="ECO:0000256" key="3">
    <source>
        <dbReference type="ARBA" id="ARBA00004141"/>
    </source>
</evidence>
<reference evidence="15" key="1">
    <citation type="journal article" date="2021" name="Evol. Appl.">
        <title>The genome of the Pyrenean desman and the effects of bottlenecks and inbreeding on the genomic landscape of an endangered species.</title>
        <authorList>
            <person name="Escoda L."/>
            <person name="Castresana J."/>
        </authorList>
    </citation>
    <scope>NUCLEOTIDE SEQUENCE</scope>
    <source>
        <strain evidence="15">IBE-C5619</strain>
    </source>
</reference>
<feature type="transmembrane region" description="Helical" evidence="13">
    <location>
        <begin position="1472"/>
        <end position="1498"/>
    </location>
</feature>
<comment type="function">
    <text evidence="2">Putative odorant or sperm cell receptor.</text>
</comment>
<dbReference type="OrthoDB" id="5969463at2759"/>
<feature type="transmembrane region" description="Helical" evidence="13">
    <location>
        <begin position="41"/>
        <end position="67"/>
    </location>
</feature>
<feature type="transmembrane region" description="Helical" evidence="13">
    <location>
        <begin position="917"/>
        <end position="939"/>
    </location>
</feature>
<dbReference type="GO" id="GO:0004930">
    <property type="term" value="F:G protein-coupled receptor activity"/>
    <property type="evidence" value="ECO:0007669"/>
    <property type="project" value="UniProtKB-KW"/>
</dbReference>
<dbReference type="FunFam" id="1.20.1070.10:FF:000006">
    <property type="entry name" value="Olfactory receptor"/>
    <property type="match status" value="3"/>
</dbReference>
<feature type="transmembrane region" description="Helical" evidence="13">
    <location>
        <begin position="705"/>
        <end position="728"/>
    </location>
</feature>
<dbReference type="InterPro" id="IPR050402">
    <property type="entry name" value="OR51/52/56-like"/>
</dbReference>
<gene>
    <name evidence="15" type="ORF">J0S82_010097</name>
</gene>
<evidence type="ECO:0000313" key="16">
    <source>
        <dbReference type="Proteomes" id="UP000700334"/>
    </source>
</evidence>
<proteinExistence type="inferred from homology"/>
<organism evidence="15 16">
    <name type="scientific">Galemys pyrenaicus</name>
    <name type="common">Iberian desman</name>
    <name type="synonym">Pyrenean desman</name>
    <dbReference type="NCBI Taxonomy" id="202257"/>
    <lineage>
        <taxon>Eukaryota</taxon>
        <taxon>Metazoa</taxon>
        <taxon>Chordata</taxon>
        <taxon>Craniata</taxon>
        <taxon>Vertebrata</taxon>
        <taxon>Euteleostomi</taxon>
        <taxon>Mammalia</taxon>
        <taxon>Eutheria</taxon>
        <taxon>Laurasiatheria</taxon>
        <taxon>Eulipotyphla</taxon>
        <taxon>Talpidae</taxon>
        <taxon>Galemys</taxon>
    </lineage>
</organism>
<keyword evidence="11 12" id="KW-0807">Transducer</keyword>
<dbReference type="PRINTS" id="PR00245">
    <property type="entry name" value="OLFACTORYR"/>
</dbReference>
<dbReference type="Pfam" id="PF13853">
    <property type="entry name" value="7tm_4"/>
    <property type="match status" value="6"/>
</dbReference>
<dbReference type="PRINTS" id="PR00237">
    <property type="entry name" value="GPCRRHODOPSN"/>
</dbReference>
<sequence>MEQFHLWLSLPVCCLGTATVVGNITILIVVATEPALHKPVYLFLCMLSTIDLAASFSTVPKLLAILWCGAGHISASACLAQMFFIHAFCMMESTVLLAMAFDRYVAICHPLRYATILTDTIIARIGVVAMMRGSMLMLPCPFLIRRLNFCQSHVIPHTYCEHMAVVKLACGDTRLNRVYGLTAALLVIGGDLFCIGLSYALIARAILRLSSHEARSKALGTCGSHVCVILISYTPALFSFFTHRFGQHVPLHIHILLANVYLLFPPALNPVVYGVKTKEIREKVVRVFQRGQGAGLKIQVSEFILMGFPGFHSWQAWLSVPLTVHYFSAVGANIHILRTLLCSSPGILSAVDMGLTTTMMPRTLAIFWFDNKVISLLECFAQMYAIHCFIGKESGIFLCMVFNIYVAICHPIHYPSIVTNDLILIVTLFMIRNGFLVMSLLCLQLSEIIVPRMRSIIACVLTLGLTDHANAKQNRHHPNFIYSEWSTRIGRHTGVDFPPILLHVCCGYGNCGLLYLIRYEDSLHKPMYYFLAMLSLTDLVMCSSSIPKALCIFWFHLKEISFEECLVQMFFIHTFTGMESGVLMLMALDRYVAICYPLRYSIILTNPVIAKVGLATFLRGVFLIIPFTFLTKGLPYCRGNMIHHTYCDHMSVAKLSCGNIKANAIYGLVVALLIGGFDILCITVSYTMILRAVVNLSSADARQKAFSTCTAHICAIVFSYSPAFFSFFSHRFGGHTIPPSCHIIMANIYLLLPPTMNPIVYGVKTKQIRDCHMIIMSGANSSSLTPIFFILNGIPGLEASHVWISLPFCFMYIVAVVGNCGLIYLITHEEPLHRPMYYFLALLSFTDVTLCTTTVPNMLCIFWFNLKEIDFNACLAQMFFVHMLTGMESGVLMLMALDRYVAICYPLRYSTILTSPVIAKAGLATFLRGVMLICPFTFLTKRLPYCRGNFIPHTYCDHMSVAKVSCGNFKANAIYGLLTALLIGVFDIVCISVSYTMILRAVVSLSSADARHKAFSTCTSHICAIVITYVPAFFTFFTHRFGGHSIPHHIHIIVANLYLLLPPTMNPIVYGIKTKQIREVSVRIVTQHMASMSSNFSVPVSEFLLICFPNYQNWQHWLSLPLSLLFLLAMGANATLLLTIWLETALHEPMYYLLSLLSVLDIVLCLTVIPKVLDIFWFDHKSISFSGCFLQMFIMNSFLTMESCTFMVMAYDRYVAICRPLRYSSIITDQFVVKAAIFVVTRNGLLTMPVPILSSRLRYCANNIIKNCICTNLSVSKLSCDNITFNRLYQFVVGWTLLGSDLILIILSYSFILRAVLRIKAEGAMAKALGTCGSHFILILFFSTVLLVLVITNLARKRIPPDVPIMLNILHHLIPPALNPIVYGVRTKEIKQGILKLLRRFHFQAHLPVMVLSVNSTGTQVTEFLMICFPEMQDTQHWLSIVLAPLLVLALGANFVLLFAIRLEASLHEPMYYLLAILSFLDVILCLTVIPKVLLIFWFNMKHISFVGCFLQMFIMNTFLPMESSTFMVMAYDRYVAICHPLRYPSIVTDQFVINAVIFIVFRNLLATLPTPVMAARLNYCAGNVVENCICANISVARLSCDNIHLNKLYQFVSVWCLLGSDLVLILLSYCFILRAVVRLQSGGAATKALSTCGSHLILILFFYTLLLVFIFTNKAGKKVPSEVPILLNVLHHLIPPALNPIVYGVRTQEIKQGIIKLFKYQR</sequence>
<feature type="transmembrane region" description="Helical" evidence="13">
    <location>
        <begin position="567"/>
        <end position="588"/>
    </location>
</feature>
<keyword evidence="4" id="KW-0716">Sensory transduction</keyword>
<feature type="transmembrane region" description="Helical" evidence="13">
    <location>
        <begin position="1504"/>
        <end position="1522"/>
    </location>
</feature>
<feature type="transmembrane region" description="Helical" evidence="13">
    <location>
        <begin position="837"/>
        <end position="864"/>
    </location>
</feature>
<dbReference type="InterPro" id="IPR000276">
    <property type="entry name" value="GPCR_Rhodpsn"/>
</dbReference>
<comment type="function">
    <text evidence="1">Odorant receptor.</text>
</comment>
<feature type="transmembrane region" description="Helical" evidence="13">
    <location>
        <begin position="973"/>
        <end position="1002"/>
    </location>
</feature>
<feature type="transmembrane region" description="Helical" evidence="13">
    <location>
        <begin position="422"/>
        <end position="443"/>
    </location>
</feature>
<feature type="transmembrane region" description="Helical" evidence="13">
    <location>
        <begin position="500"/>
        <end position="517"/>
    </location>
</feature>
<evidence type="ECO:0000313" key="15">
    <source>
        <dbReference type="EMBL" id="KAG8522882.1"/>
    </source>
</evidence>
<dbReference type="PANTHER" id="PTHR26450:SF161">
    <property type="entry name" value="OLFACTORY RECEPTOR 52N2"/>
    <property type="match status" value="1"/>
</dbReference>
<feature type="transmembrane region" description="Helical" evidence="13">
    <location>
        <begin position="1014"/>
        <end position="1037"/>
    </location>
</feature>
<dbReference type="GO" id="GO:0071396">
    <property type="term" value="P:cellular response to lipid"/>
    <property type="evidence" value="ECO:0007669"/>
    <property type="project" value="UniProtKB-ARBA"/>
</dbReference>
<feature type="transmembrane region" description="Helical" evidence="13">
    <location>
        <begin position="1049"/>
        <end position="1072"/>
    </location>
</feature>
<feature type="transmembrane region" description="Helical" evidence="13">
    <location>
        <begin position="183"/>
        <end position="207"/>
    </location>
</feature>
<feature type="transmembrane region" description="Helical" evidence="13">
    <location>
        <begin position="773"/>
        <end position="791"/>
    </location>
</feature>
<evidence type="ECO:0000256" key="8">
    <source>
        <dbReference type="ARBA" id="ARBA00023040"/>
    </source>
</evidence>
<evidence type="ECO:0000256" key="1">
    <source>
        <dbReference type="ARBA" id="ARBA00002936"/>
    </source>
</evidence>
<evidence type="ECO:0000256" key="11">
    <source>
        <dbReference type="ARBA" id="ARBA00023224"/>
    </source>
</evidence>
<feature type="transmembrane region" description="Helical" evidence="13">
    <location>
        <begin position="1117"/>
        <end position="1138"/>
    </location>
</feature>
<keyword evidence="6" id="KW-0552">Olfaction</keyword>
<evidence type="ECO:0000259" key="14">
    <source>
        <dbReference type="PROSITE" id="PS50262"/>
    </source>
</evidence>
<feature type="domain" description="G-protein coupled receptors family 1 profile" evidence="14">
    <location>
        <begin position="818"/>
        <end position="1070"/>
    </location>
</feature>
<keyword evidence="16" id="KW-1185">Reference proteome</keyword>
<comment type="similarity">
    <text evidence="12">Belongs to the G-protein coupled receptor 1 family.</text>
</comment>
<keyword evidence="7 13" id="KW-1133">Transmembrane helix</keyword>
<evidence type="ECO:0000256" key="9">
    <source>
        <dbReference type="ARBA" id="ARBA00023136"/>
    </source>
</evidence>
<keyword evidence="10 12" id="KW-0675">Receptor</keyword>
<comment type="caution">
    <text evidence="15">The sequence shown here is derived from an EMBL/GenBank/DDBJ whole genome shotgun (WGS) entry which is preliminary data.</text>
</comment>
<feature type="transmembrane region" description="Helical" evidence="13">
    <location>
        <begin position="1397"/>
        <end position="1418"/>
    </location>
</feature>
<feature type="domain" description="G-protein coupled receptors family 1 profile" evidence="14">
    <location>
        <begin position="22"/>
        <end position="273"/>
    </location>
</feature>
<evidence type="ECO:0000256" key="13">
    <source>
        <dbReference type="SAM" id="Phobius"/>
    </source>
</evidence>
<evidence type="ECO:0000256" key="10">
    <source>
        <dbReference type="ARBA" id="ARBA00023170"/>
    </source>
</evidence>
<evidence type="ECO:0000256" key="6">
    <source>
        <dbReference type="ARBA" id="ARBA00022725"/>
    </source>
</evidence>
<feature type="transmembrane region" description="Helical" evidence="13">
    <location>
        <begin position="1328"/>
        <end position="1351"/>
    </location>
</feature>
<feature type="transmembrane region" description="Helical" evidence="13">
    <location>
        <begin position="1438"/>
        <end position="1460"/>
    </location>
</feature>
<evidence type="ECO:0000256" key="5">
    <source>
        <dbReference type="ARBA" id="ARBA00022692"/>
    </source>
</evidence>
<feature type="domain" description="G-protein coupled receptors family 1 profile" evidence="14">
    <location>
        <begin position="509"/>
        <end position="761"/>
    </location>
</feature>
<dbReference type="Gene3D" id="1.20.1070.10">
    <property type="entry name" value="Rhodopsin 7-helix transmembrane proteins"/>
    <property type="match status" value="6"/>
</dbReference>
<feature type="transmembrane region" description="Helical" evidence="13">
    <location>
        <begin position="1292"/>
        <end position="1316"/>
    </location>
</feature>
<feature type="transmembrane region" description="Helical" evidence="13">
    <location>
        <begin position="803"/>
        <end position="825"/>
    </location>
</feature>
<feature type="transmembrane region" description="Helical" evidence="13">
    <location>
        <begin position="1150"/>
        <end position="1169"/>
    </location>
</feature>
<dbReference type="Proteomes" id="UP000700334">
    <property type="component" value="Unassembled WGS sequence"/>
</dbReference>
<feature type="transmembrane region" description="Helical" evidence="13">
    <location>
        <begin position="1231"/>
        <end position="1253"/>
    </location>
</feature>
<dbReference type="GO" id="GO:0005886">
    <property type="term" value="C:plasma membrane"/>
    <property type="evidence" value="ECO:0007669"/>
    <property type="project" value="TreeGrafter"/>
</dbReference>
<accession>A0A8J6AS76</accession>
<dbReference type="InterPro" id="IPR000725">
    <property type="entry name" value="Olfact_rcpt"/>
</dbReference>
<dbReference type="CDD" id="cd15953">
    <property type="entry name" value="7tmA_OR52P-like"/>
    <property type="match status" value="1"/>
</dbReference>
<evidence type="ECO:0000256" key="7">
    <source>
        <dbReference type="ARBA" id="ARBA00022989"/>
    </source>
</evidence>
<feature type="transmembrane region" description="Helical" evidence="13">
    <location>
        <begin position="1649"/>
        <end position="1672"/>
    </location>
</feature>
<feature type="transmembrane region" description="Helical" evidence="13">
    <location>
        <begin position="608"/>
        <end position="630"/>
    </location>
</feature>
<dbReference type="PROSITE" id="PS00237">
    <property type="entry name" value="G_PROTEIN_RECEP_F1_1"/>
    <property type="match status" value="3"/>
</dbReference>